<organism evidence="8 9">
    <name type="scientific">Chironomus riparius</name>
    <dbReference type="NCBI Taxonomy" id="315576"/>
    <lineage>
        <taxon>Eukaryota</taxon>
        <taxon>Metazoa</taxon>
        <taxon>Ecdysozoa</taxon>
        <taxon>Arthropoda</taxon>
        <taxon>Hexapoda</taxon>
        <taxon>Insecta</taxon>
        <taxon>Pterygota</taxon>
        <taxon>Neoptera</taxon>
        <taxon>Endopterygota</taxon>
        <taxon>Diptera</taxon>
        <taxon>Nematocera</taxon>
        <taxon>Chironomoidea</taxon>
        <taxon>Chironomidae</taxon>
        <taxon>Chironominae</taxon>
        <taxon>Chironomus</taxon>
    </lineage>
</organism>
<evidence type="ECO:0000256" key="5">
    <source>
        <dbReference type="ARBA" id="ARBA00022989"/>
    </source>
</evidence>
<dbReference type="GO" id="GO:0016020">
    <property type="term" value="C:membrane"/>
    <property type="evidence" value="ECO:0007669"/>
    <property type="project" value="UniProtKB-SubCell"/>
</dbReference>
<keyword evidence="9" id="KW-1185">Reference proteome</keyword>
<gene>
    <name evidence="8" type="ORF">CHIRRI_LOCUS8170</name>
</gene>
<dbReference type="OrthoDB" id="8904098at2759"/>
<feature type="transmembrane region" description="Helical" evidence="7">
    <location>
        <begin position="90"/>
        <end position="112"/>
    </location>
</feature>
<evidence type="ECO:0000256" key="1">
    <source>
        <dbReference type="ARBA" id="ARBA00004141"/>
    </source>
</evidence>
<proteinExistence type="inferred from homology"/>
<feature type="transmembrane region" description="Helical" evidence="7">
    <location>
        <begin position="124"/>
        <end position="145"/>
    </location>
</feature>
<feature type="transmembrane region" description="Helical" evidence="7">
    <location>
        <begin position="489"/>
        <end position="506"/>
    </location>
</feature>
<evidence type="ECO:0000256" key="3">
    <source>
        <dbReference type="ARBA" id="ARBA00022692"/>
    </source>
</evidence>
<evidence type="ECO:0000313" key="8">
    <source>
        <dbReference type="EMBL" id="CAG9805296.1"/>
    </source>
</evidence>
<sequence>MFGKKPKSDEKKYLVEQKTALRKENQYKNYGGTLTADNELLLEDDTDFSLFPSAVIYVLLSKTFEATAANGIRSVLSLYLRDSLMFNEGFATIVLHIFNFFSQLLPICGAILADSYWGNAKTVFVFNIPYVIGYLGMFLATLPYLFSYHSIVYMSLLFIATGNGFLRACITALGAHQFKIPEQKVALDRYFSAYYFFYYTGILIGKIVPPYVRTKVLVTKYCIEQGQCYTAVFGVIAFSFLVSWIIFLCGLSSYKPEYPTRDNTMINTFNCISYAIYKSVQRKSEKQEHWLDRSIDKYTKEFIEDVKTFLKIVKLFLPLPIFYALLAQQDSTWTFQAALTNTNILGIEIQADQFKAIGPILLLLLIPLWQKGIEPMLNYCGIHLSSLECVFIGGLFAVLSFTSAGFLQYYIHQHEINSVSVLWQFPQFLFIMIAEMLISVPGLKFAYTHAPGNMKSVLTAIFFINNALGNLIVVGVTELDMFKDRCMEFFFYAFLMLLAAIFIRLLSRRYEMTDSQVEMNIMDEKVIETYVYVDEVTTANMEENVYRTSDVEC</sequence>
<dbReference type="SUPFAM" id="SSF103473">
    <property type="entry name" value="MFS general substrate transporter"/>
    <property type="match status" value="1"/>
</dbReference>
<feature type="transmembrane region" description="Helical" evidence="7">
    <location>
        <begin position="191"/>
        <end position="209"/>
    </location>
</feature>
<dbReference type="GO" id="GO:0015833">
    <property type="term" value="P:peptide transport"/>
    <property type="evidence" value="ECO:0007669"/>
    <property type="project" value="UniProtKB-KW"/>
</dbReference>
<evidence type="ECO:0000256" key="7">
    <source>
        <dbReference type="SAM" id="Phobius"/>
    </source>
</evidence>
<name>A0A9N9RWR6_9DIPT</name>
<feature type="transmembrane region" description="Helical" evidence="7">
    <location>
        <begin position="151"/>
        <end position="170"/>
    </location>
</feature>
<dbReference type="InterPro" id="IPR000109">
    <property type="entry name" value="POT_fam"/>
</dbReference>
<dbReference type="PANTHER" id="PTHR11654">
    <property type="entry name" value="OLIGOPEPTIDE TRANSPORTER-RELATED"/>
    <property type="match status" value="1"/>
</dbReference>
<comment type="similarity">
    <text evidence="2">Belongs to the major facilitator superfamily. Proton-dependent oligopeptide transporter (POT/PTR) (TC 2.A.17) family.</text>
</comment>
<reference evidence="8" key="1">
    <citation type="submission" date="2022-01" db="EMBL/GenBank/DDBJ databases">
        <authorList>
            <person name="King R."/>
        </authorList>
    </citation>
    <scope>NUCLEOTIDE SEQUENCE</scope>
</reference>
<keyword evidence="4" id="KW-0653">Protein transport</keyword>
<dbReference type="Gene3D" id="1.20.1250.20">
    <property type="entry name" value="MFS general substrate transporter like domains"/>
    <property type="match status" value="1"/>
</dbReference>
<protein>
    <submittedName>
        <fullName evidence="8">Uncharacterized protein</fullName>
    </submittedName>
</protein>
<dbReference type="Proteomes" id="UP001153620">
    <property type="component" value="Chromosome 2"/>
</dbReference>
<feature type="transmembrane region" description="Helical" evidence="7">
    <location>
        <begin position="390"/>
        <end position="411"/>
    </location>
</feature>
<reference evidence="8" key="2">
    <citation type="submission" date="2022-10" db="EMBL/GenBank/DDBJ databases">
        <authorList>
            <consortium name="ENA_rothamsted_submissions"/>
            <consortium name="culmorum"/>
            <person name="King R."/>
        </authorList>
    </citation>
    <scope>NUCLEOTIDE SEQUENCE</scope>
</reference>
<evidence type="ECO:0000313" key="9">
    <source>
        <dbReference type="Proteomes" id="UP001153620"/>
    </source>
</evidence>
<keyword evidence="6 7" id="KW-0472">Membrane</keyword>
<comment type="subcellular location">
    <subcellularLocation>
        <location evidence="1">Membrane</location>
        <topology evidence="1">Multi-pass membrane protein</topology>
    </subcellularLocation>
</comment>
<dbReference type="InterPro" id="IPR036259">
    <property type="entry name" value="MFS_trans_sf"/>
</dbReference>
<keyword evidence="4" id="KW-0813">Transport</keyword>
<keyword evidence="5 7" id="KW-1133">Transmembrane helix</keyword>
<dbReference type="AlphaFoldDB" id="A0A9N9RWR6"/>
<feature type="transmembrane region" description="Helical" evidence="7">
    <location>
        <begin position="423"/>
        <end position="445"/>
    </location>
</feature>
<dbReference type="GO" id="GO:0022857">
    <property type="term" value="F:transmembrane transporter activity"/>
    <property type="evidence" value="ECO:0007669"/>
    <property type="project" value="InterPro"/>
</dbReference>
<accession>A0A9N9RWR6</accession>
<evidence type="ECO:0000256" key="6">
    <source>
        <dbReference type="ARBA" id="ARBA00023136"/>
    </source>
</evidence>
<keyword evidence="4" id="KW-0571">Peptide transport</keyword>
<keyword evidence="3 7" id="KW-0812">Transmembrane</keyword>
<dbReference type="Pfam" id="PF00854">
    <property type="entry name" value="PTR2"/>
    <property type="match status" value="1"/>
</dbReference>
<dbReference type="EMBL" id="OU895878">
    <property type="protein sequence ID" value="CAG9805296.1"/>
    <property type="molecule type" value="Genomic_DNA"/>
</dbReference>
<feature type="transmembrane region" description="Helical" evidence="7">
    <location>
        <begin position="229"/>
        <end position="251"/>
    </location>
</feature>
<evidence type="ECO:0000256" key="2">
    <source>
        <dbReference type="ARBA" id="ARBA00005982"/>
    </source>
</evidence>
<evidence type="ECO:0000256" key="4">
    <source>
        <dbReference type="ARBA" id="ARBA00022856"/>
    </source>
</evidence>
<feature type="transmembrane region" description="Helical" evidence="7">
    <location>
        <begin position="457"/>
        <end position="477"/>
    </location>
</feature>